<evidence type="ECO:0000256" key="20">
    <source>
        <dbReference type="SAM" id="MobiDB-lite"/>
    </source>
</evidence>
<dbReference type="KEGG" id="xtr:100135102"/>
<keyword evidence="9" id="KW-0744">Spermatogenesis</keyword>
<dbReference type="GO" id="GO:0005634">
    <property type="term" value="C:nucleus"/>
    <property type="evidence" value="ECO:0007669"/>
    <property type="project" value="UniProtKB-SubCell"/>
</dbReference>
<sequence length="492" mass="54835">MEGEQPVPTVELNFNSFVVKLWRIVNSPRYQSIFWDTAAINVVVVKQMFVSEVLCPEVPHREDTNLFKTKNFESFIRQLNLYGFRKVQRSDCRPYYPEEEGGVHVFHNPSFQKEHPDFLVNIKRLTSSNKAKIAAGLEVKSRPKIRLSLLSTCAAGEKKNLDNQGQETVEPKHCTLQHESPPSNASFSFNQMDQTSVSQTGSLYLGLLPVQSLSTMEEQEYSAFISPRAPYQQVLCATGETDAGPEMDEPKSHILQLENVITDPSFSPPSSSNINFPFNGVDQTPSPSTTGGHSLGLLPIQGQSTIAEAELEYGRLVSPKAQYPPSLCPTVYLQCCTSPTAASSLLYSYYQTPPRQSPIPMHFLSPKRPNQDSSDPTEDENLLMQSPVPVNLLSPKKPKPNPGDCKKVKNLLMQSPVPVNLLSPKKPKPNPGDCKKVKADNMDALLSLVQTQSYEIVPDNQNKERRTLSNQEVAPDLYLLAEVACMMERLPE</sequence>
<dbReference type="RefSeq" id="NP_001107312.1">
    <property type="nucleotide sequence ID" value="NM_001113840.1"/>
</dbReference>
<dbReference type="Proteomes" id="UP000008143">
    <property type="component" value="Chromosome 2"/>
</dbReference>
<reference evidence="24" key="3">
    <citation type="submission" date="2025-04" db="UniProtKB">
        <authorList>
            <consortium name="RefSeq"/>
        </authorList>
    </citation>
    <scope>IDENTIFICATION</scope>
</reference>
<dbReference type="GO" id="GO:0005694">
    <property type="term" value="C:chromosome"/>
    <property type="evidence" value="ECO:0007669"/>
    <property type="project" value="UniProtKB-SubCell"/>
</dbReference>
<dbReference type="AGR" id="Xenbase:XB-GENE-5714873"/>
<accession>A9JRL8</accession>
<dbReference type="SMART" id="SM00415">
    <property type="entry name" value="HSF"/>
    <property type="match status" value="1"/>
</dbReference>
<comment type="subcellular location">
    <subcellularLocation>
        <location evidence="2">Chromosome</location>
    </subcellularLocation>
    <subcellularLocation>
        <location evidence="1">Nucleus</location>
    </subcellularLocation>
</comment>
<dbReference type="SUPFAM" id="SSF46785">
    <property type="entry name" value="Winged helix' DNA-binding domain"/>
    <property type="match status" value="1"/>
</dbReference>
<comment type="similarity">
    <text evidence="3 19">Belongs to the HSF family.</text>
</comment>
<evidence type="ECO:0000256" key="19">
    <source>
        <dbReference type="RuleBase" id="RU004020"/>
    </source>
</evidence>
<organism evidence="22">
    <name type="scientific">Xenopus tropicalis</name>
    <name type="common">Western clawed frog</name>
    <name type="synonym">Silurana tropicalis</name>
    <dbReference type="NCBI Taxonomy" id="8364"/>
    <lineage>
        <taxon>Eukaryota</taxon>
        <taxon>Metazoa</taxon>
        <taxon>Chordata</taxon>
        <taxon>Craniata</taxon>
        <taxon>Vertebrata</taxon>
        <taxon>Euteleostomi</taxon>
        <taxon>Amphibia</taxon>
        <taxon>Batrachia</taxon>
        <taxon>Anura</taxon>
        <taxon>Pipoidea</taxon>
        <taxon>Pipidae</taxon>
        <taxon>Xenopodinae</taxon>
        <taxon>Xenopus</taxon>
        <taxon>Silurana</taxon>
    </lineage>
</organism>
<dbReference type="InterPro" id="IPR000232">
    <property type="entry name" value="HSF_DNA-bd"/>
</dbReference>
<proteinExistence type="evidence at transcript level"/>
<evidence type="ECO:0000256" key="2">
    <source>
        <dbReference type="ARBA" id="ARBA00004286"/>
    </source>
</evidence>
<dbReference type="AlphaFoldDB" id="A9JRL8"/>
<evidence type="ECO:0000256" key="8">
    <source>
        <dbReference type="ARBA" id="ARBA00022782"/>
    </source>
</evidence>
<evidence type="ECO:0000313" key="25">
    <source>
        <dbReference type="Xenbase" id="XB-GENE-5714873"/>
    </source>
</evidence>
<keyword evidence="8" id="KW-0221">Differentiation</keyword>
<dbReference type="PANTHER" id="PTHR10015:SF278">
    <property type="entry name" value="HEAT SHOCK FACTOR PROTEIN 5"/>
    <property type="match status" value="1"/>
</dbReference>
<keyword evidence="24" id="KW-0346">Stress response</keyword>
<comment type="subunit">
    <text evidence="4">Homooligomer.</text>
</comment>
<evidence type="ECO:0000256" key="15">
    <source>
        <dbReference type="ARBA" id="ARBA00023254"/>
    </source>
</evidence>
<reference evidence="22" key="2">
    <citation type="submission" date="2007-12" db="EMBL/GenBank/DDBJ databases">
        <authorList>
            <consortium name="NIH - Xenopus Gene Collection (XGC) project"/>
        </authorList>
    </citation>
    <scope>NUCLEOTIDE SEQUENCE [LARGE SCALE MRNA]</scope>
    <source>
        <tissue evidence="22">Testes</tissue>
    </source>
</reference>
<keyword evidence="13" id="KW-0804">Transcription</keyword>
<evidence type="ECO:0000256" key="16">
    <source>
        <dbReference type="ARBA" id="ARBA00054015"/>
    </source>
</evidence>
<dbReference type="GeneID" id="100135102"/>
<evidence type="ECO:0000256" key="14">
    <source>
        <dbReference type="ARBA" id="ARBA00023242"/>
    </source>
</evidence>
<evidence type="ECO:0000313" key="23">
    <source>
        <dbReference type="Proteomes" id="UP000008143"/>
    </source>
</evidence>
<dbReference type="Xenbase" id="XB-GENE-5714873">
    <property type="gene designation" value="hsf5"/>
</dbReference>
<evidence type="ECO:0000256" key="7">
    <source>
        <dbReference type="ARBA" id="ARBA00022553"/>
    </source>
</evidence>
<keyword evidence="7" id="KW-0597">Phosphoprotein</keyword>
<comment type="function">
    <text evidence="16">DNA-binding transcription factor that is essential for male fertility, spermatogenesis and meiotic prophase progression in spermatocytes under non-stress conditions. Positvely and negatively regulates gene expression to ensure progression of meiotic prophase beyond pachytene stage in spermatocytes. Plays a role in male germline meiotic sex chromosome remodeling and silencing through regulation of SMARCA4.</text>
</comment>
<dbReference type="PANTHER" id="PTHR10015">
    <property type="entry name" value="HEAT SHOCK TRANSCRIPTION FACTOR"/>
    <property type="match status" value="1"/>
</dbReference>
<evidence type="ECO:0000313" key="24">
    <source>
        <dbReference type="RefSeq" id="NP_001107312.1"/>
    </source>
</evidence>
<keyword evidence="14" id="KW-0539">Nucleus</keyword>
<keyword evidence="5" id="KW-0158">Chromosome</keyword>
<dbReference type="GO" id="GO:0003700">
    <property type="term" value="F:DNA-binding transcription factor activity"/>
    <property type="evidence" value="ECO:0007669"/>
    <property type="project" value="InterPro"/>
</dbReference>
<dbReference type="GO" id="GO:0030154">
    <property type="term" value="P:cell differentiation"/>
    <property type="evidence" value="ECO:0007669"/>
    <property type="project" value="UniProtKB-KW"/>
</dbReference>
<dbReference type="Pfam" id="PF00447">
    <property type="entry name" value="HSF_DNA-bind"/>
    <property type="match status" value="1"/>
</dbReference>
<dbReference type="InterPro" id="IPR036390">
    <property type="entry name" value="WH_DNA-bd_sf"/>
</dbReference>
<evidence type="ECO:0000256" key="17">
    <source>
        <dbReference type="ARBA" id="ARBA00070265"/>
    </source>
</evidence>
<evidence type="ECO:0000256" key="13">
    <source>
        <dbReference type="ARBA" id="ARBA00023163"/>
    </source>
</evidence>
<evidence type="ECO:0000256" key="5">
    <source>
        <dbReference type="ARBA" id="ARBA00022454"/>
    </source>
</evidence>
<name>A9JRL8_XENTR</name>
<evidence type="ECO:0000313" key="22">
    <source>
        <dbReference type="EMBL" id="AAI55710.1"/>
    </source>
</evidence>
<dbReference type="GO" id="GO:0043565">
    <property type="term" value="F:sequence-specific DNA binding"/>
    <property type="evidence" value="ECO:0007669"/>
    <property type="project" value="InterPro"/>
</dbReference>
<keyword evidence="15" id="KW-0469">Meiosis</keyword>
<keyword evidence="6" id="KW-0678">Repressor</keyword>
<evidence type="ECO:0000256" key="18">
    <source>
        <dbReference type="ARBA" id="ARBA00079386"/>
    </source>
</evidence>
<keyword evidence="11" id="KW-0238">DNA-binding</keyword>
<dbReference type="GO" id="GO:0051321">
    <property type="term" value="P:meiotic cell cycle"/>
    <property type="evidence" value="ECO:0007669"/>
    <property type="project" value="UniProtKB-KW"/>
</dbReference>
<evidence type="ECO:0000256" key="9">
    <source>
        <dbReference type="ARBA" id="ARBA00022871"/>
    </source>
</evidence>
<gene>
    <name evidence="22 24 25" type="primary">hsf5</name>
</gene>
<reference evidence="24" key="1">
    <citation type="journal article" date="2002" name="Dev. Dyn.">
        <title>Genetic and genomic tools for Xenopus research: The NIH Xenopus initiative.</title>
        <authorList>
            <person name="Klein S.L."/>
            <person name="Strausberg R.L."/>
            <person name="Wagner L."/>
            <person name="Pontius J."/>
            <person name="Clifton S.W."/>
            <person name="Richardson P."/>
        </authorList>
    </citation>
    <scope>NUCLEOTIDE SEQUENCE</scope>
</reference>
<evidence type="ECO:0000256" key="6">
    <source>
        <dbReference type="ARBA" id="ARBA00022491"/>
    </source>
</evidence>
<keyword evidence="10" id="KW-0805">Transcription regulation</keyword>
<keyword evidence="23" id="KW-1185">Reference proteome</keyword>
<feature type="region of interest" description="Disordered" evidence="20">
    <location>
        <begin position="358"/>
        <end position="381"/>
    </location>
</feature>
<dbReference type="FunFam" id="1.10.10.10:FF:000531">
    <property type="entry name" value="Heat shock transcription factor 5"/>
    <property type="match status" value="1"/>
</dbReference>
<dbReference type="OrthoDB" id="6418155at2759"/>
<dbReference type="GO" id="GO:0007283">
    <property type="term" value="P:spermatogenesis"/>
    <property type="evidence" value="ECO:0007669"/>
    <property type="project" value="UniProtKB-KW"/>
</dbReference>
<dbReference type="CTD" id="124535"/>
<dbReference type="InterPro" id="IPR036388">
    <property type="entry name" value="WH-like_DNA-bd_sf"/>
</dbReference>
<evidence type="ECO:0000256" key="3">
    <source>
        <dbReference type="ARBA" id="ARBA00006403"/>
    </source>
</evidence>
<dbReference type="Gene3D" id="1.10.10.10">
    <property type="entry name" value="Winged helix-like DNA-binding domain superfamily/Winged helix DNA-binding domain"/>
    <property type="match status" value="1"/>
</dbReference>
<keyword evidence="12" id="KW-0010">Activator</keyword>
<evidence type="ECO:0000259" key="21">
    <source>
        <dbReference type="SMART" id="SM00415"/>
    </source>
</evidence>
<evidence type="ECO:0000256" key="12">
    <source>
        <dbReference type="ARBA" id="ARBA00023159"/>
    </source>
</evidence>
<dbReference type="EMBL" id="BC155709">
    <property type="protein sequence ID" value="AAI55710.1"/>
    <property type="molecule type" value="mRNA"/>
</dbReference>
<evidence type="ECO:0000256" key="11">
    <source>
        <dbReference type="ARBA" id="ARBA00023125"/>
    </source>
</evidence>
<evidence type="ECO:0000256" key="1">
    <source>
        <dbReference type="ARBA" id="ARBA00004123"/>
    </source>
</evidence>
<evidence type="ECO:0000256" key="4">
    <source>
        <dbReference type="ARBA" id="ARBA00011182"/>
    </source>
</evidence>
<evidence type="ECO:0000256" key="10">
    <source>
        <dbReference type="ARBA" id="ARBA00023015"/>
    </source>
</evidence>
<feature type="domain" description="HSF-type DNA-binding" evidence="21">
    <location>
        <begin position="13"/>
        <end position="125"/>
    </location>
</feature>
<protein>
    <recommendedName>
        <fullName evidence="17">Heat shock factor protein 5</fullName>
    </recommendedName>
    <alternativeName>
        <fullName evidence="18">Heat shock transcription factor 5</fullName>
    </alternativeName>
</protein>